<comment type="cofactor">
    <cofactor evidence="5">
        <name>a divalent metal cation</name>
        <dbReference type="ChEBI" id="CHEBI:60240"/>
    </cofactor>
</comment>
<comment type="similarity">
    <text evidence="5">Belongs to the NAD kinase family.</text>
</comment>
<dbReference type="PANTHER" id="PTHR20275">
    <property type="entry name" value="NAD KINASE"/>
    <property type="match status" value="1"/>
</dbReference>
<comment type="catalytic activity">
    <reaction evidence="5">
        <text>NAD(+) + ATP = ADP + NADP(+) + H(+)</text>
        <dbReference type="Rhea" id="RHEA:18629"/>
        <dbReference type="ChEBI" id="CHEBI:15378"/>
        <dbReference type="ChEBI" id="CHEBI:30616"/>
        <dbReference type="ChEBI" id="CHEBI:57540"/>
        <dbReference type="ChEBI" id="CHEBI:58349"/>
        <dbReference type="ChEBI" id="CHEBI:456216"/>
        <dbReference type="EC" id="2.7.1.23"/>
    </reaction>
</comment>
<feature type="binding site" evidence="5">
    <location>
        <position position="228"/>
    </location>
    <ligand>
        <name>NAD(+)</name>
        <dbReference type="ChEBI" id="CHEBI:57540"/>
    </ligand>
</feature>
<feature type="binding site" evidence="5">
    <location>
        <position position="158"/>
    </location>
    <ligand>
        <name>NAD(+)</name>
        <dbReference type="ChEBI" id="CHEBI:57540"/>
    </ligand>
</feature>
<dbReference type="InterPro" id="IPR002504">
    <property type="entry name" value="NADK"/>
</dbReference>
<feature type="binding site" evidence="5">
    <location>
        <begin position="130"/>
        <end position="131"/>
    </location>
    <ligand>
        <name>NAD(+)</name>
        <dbReference type="ChEBI" id="CHEBI:57540"/>
    </ligand>
</feature>
<evidence type="ECO:0000256" key="2">
    <source>
        <dbReference type="ARBA" id="ARBA00022777"/>
    </source>
</evidence>
<feature type="binding site" evidence="5">
    <location>
        <begin position="62"/>
        <end position="63"/>
    </location>
    <ligand>
        <name>NAD(+)</name>
        <dbReference type="ChEBI" id="CHEBI:57540"/>
    </ligand>
</feature>
<evidence type="ECO:0000313" key="7">
    <source>
        <dbReference type="Proteomes" id="UP000509448"/>
    </source>
</evidence>
<feature type="binding site" evidence="5">
    <location>
        <begin position="171"/>
        <end position="176"/>
    </location>
    <ligand>
        <name>NAD(+)</name>
        <dbReference type="ChEBI" id="CHEBI:57540"/>
    </ligand>
</feature>
<keyword evidence="5" id="KW-0963">Cytoplasm</keyword>
<dbReference type="AlphaFoldDB" id="A0A4P2VG03"/>
<dbReference type="Gene3D" id="2.60.200.30">
    <property type="entry name" value="Probable inorganic polyphosphate/atp-NAD kinase, domain 2"/>
    <property type="match status" value="1"/>
</dbReference>
<dbReference type="Pfam" id="PF01513">
    <property type="entry name" value="NAD_kinase"/>
    <property type="match status" value="1"/>
</dbReference>
<dbReference type="GO" id="GO:0003951">
    <property type="term" value="F:NAD+ kinase activity"/>
    <property type="evidence" value="ECO:0007669"/>
    <property type="project" value="UniProtKB-UniRule"/>
</dbReference>
<evidence type="ECO:0000313" key="6">
    <source>
        <dbReference type="EMBL" id="BBE42857.1"/>
    </source>
</evidence>
<dbReference type="InterPro" id="IPR016064">
    <property type="entry name" value="NAD/diacylglycerol_kinase_sf"/>
</dbReference>
<dbReference type="GO" id="GO:0019674">
    <property type="term" value="P:NAD+ metabolic process"/>
    <property type="evidence" value="ECO:0007669"/>
    <property type="project" value="InterPro"/>
</dbReference>
<organism evidence="6 7">
    <name type="scientific">Conexivisphaera calida</name>
    <dbReference type="NCBI Taxonomy" id="1874277"/>
    <lineage>
        <taxon>Archaea</taxon>
        <taxon>Nitrososphaerota</taxon>
        <taxon>Conexivisphaeria</taxon>
        <taxon>Conexivisphaerales</taxon>
        <taxon>Conexivisphaeraceae</taxon>
        <taxon>Conexivisphaera</taxon>
    </lineage>
</organism>
<comment type="subcellular location">
    <subcellularLocation>
        <location evidence="5">Cytoplasm</location>
    </subcellularLocation>
</comment>
<keyword evidence="4 5" id="KW-0520">NAD</keyword>
<comment type="function">
    <text evidence="5">Involved in the regulation of the intracellular balance of NAD and NADP, and is a key enzyme in the biosynthesis of NADP. Catalyzes specifically the phosphorylation on 2'-hydroxyl of the adenosine moiety of NAD to yield NADP.</text>
</comment>
<evidence type="ECO:0000256" key="5">
    <source>
        <dbReference type="HAMAP-Rule" id="MF_00361"/>
    </source>
</evidence>
<reference evidence="6 7" key="1">
    <citation type="journal article" date="2019" name="ISME J.">
        <title>Isolation and characterization of a thermophilic sulfur- and iron-reducing thaumarchaeote from a terrestrial acidic hot spring.</title>
        <authorList>
            <person name="Kato S."/>
            <person name="Itoh T."/>
            <person name="Yuki M."/>
            <person name="Nagamori M."/>
            <person name="Ohnishi M."/>
            <person name="Uematsu K."/>
            <person name="Suzuki K."/>
            <person name="Takashina T."/>
            <person name="Ohkuma M."/>
        </authorList>
    </citation>
    <scope>NUCLEOTIDE SEQUENCE [LARGE SCALE GENOMIC DNA]</scope>
    <source>
        <strain evidence="6 7">NAS-02</strain>
    </source>
</reference>
<evidence type="ECO:0000256" key="1">
    <source>
        <dbReference type="ARBA" id="ARBA00022679"/>
    </source>
</evidence>
<dbReference type="KEGG" id="ccai:NAS2_1477"/>
<keyword evidence="5" id="KW-0547">Nucleotide-binding</keyword>
<feature type="binding site" evidence="5">
    <location>
        <position position="160"/>
    </location>
    <ligand>
        <name>NAD(+)</name>
        <dbReference type="ChEBI" id="CHEBI:57540"/>
    </ligand>
</feature>
<feature type="binding site" evidence="5">
    <location>
        <position position="195"/>
    </location>
    <ligand>
        <name>NAD(+)</name>
        <dbReference type="ChEBI" id="CHEBI:57540"/>
    </ligand>
</feature>
<dbReference type="GO" id="GO:0005524">
    <property type="term" value="F:ATP binding"/>
    <property type="evidence" value="ECO:0007669"/>
    <property type="project" value="UniProtKB-KW"/>
</dbReference>
<proteinExistence type="inferred from homology"/>
<keyword evidence="3 5" id="KW-0521">NADP</keyword>
<keyword evidence="7" id="KW-1185">Reference proteome</keyword>
<dbReference type="GO" id="GO:0006741">
    <property type="term" value="P:NADP+ biosynthetic process"/>
    <property type="evidence" value="ECO:0007669"/>
    <property type="project" value="UniProtKB-UniRule"/>
</dbReference>
<protein>
    <recommendedName>
        <fullName evidence="5">NAD kinase</fullName>
        <ecNumber evidence="5">2.7.1.23</ecNumber>
    </recommendedName>
    <alternativeName>
        <fullName evidence="5">ATP-dependent NAD kinase</fullName>
    </alternativeName>
</protein>
<keyword evidence="2 5" id="KW-0418">Kinase</keyword>
<dbReference type="InterPro" id="IPR017438">
    <property type="entry name" value="ATP-NAD_kinase_N"/>
</dbReference>
<evidence type="ECO:0000256" key="4">
    <source>
        <dbReference type="ARBA" id="ARBA00023027"/>
    </source>
</evidence>
<dbReference type="Proteomes" id="UP000509448">
    <property type="component" value="Chromosome"/>
</dbReference>
<name>A0A4P2VG03_9ARCH</name>
<dbReference type="InterPro" id="IPR017437">
    <property type="entry name" value="ATP-NAD_kinase_PpnK-typ_C"/>
</dbReference>
<dbReference type="GO" id="GO:0046872">
    <property type="term" value="F:metal ion binding"/>
    <property type="evidence" value="ECO:0007669"/>
    <property type="project" value="UniProtKB-UniRule"/>
</dbReference>
<dbReference type="Gene3D" id="3.40.50.10330">
    <property type="entry name" value="Probable inorganic polyphosphate/atp-NAD kinase, domain 1"/>
    <property type="match status" value="1"/>
</dbReference>
<dbReference type="SUPFAM" id="SSF111331">
    <property type="entry name" value="NAD kinase/diacylglycerol kinase-like"/>
    <property type="match status" value="1"/>
</dbReference>
<sequence>MARVHVAGCEPGRPVSRIALYVKDSIRERSPDLHGSLVKLLGGSFEIVEPGKAEVAVSVGGDGTFLAVARELPEDLPILGVNMGRRGAVTDALPEDLPIVVRRLMDGTYCVEDRIKLEASIASESYEAINEFYLNRRHVGSTPSYTVRYNSDELYSERMDGLIISTPTGSTGYNLSAGGPVLPETARSIVITPVLPLTKVPPVVIPLDDGPEVEVESSSPITLLVDGQLSVDPDAKIIHVRQSKYRLRVVRLRQIHFQHLRKTLCS</sequence>
<gene>
    <name evidence="5" type="primary">nadK</name>
    <name evidence="6" type="ORF">NAS2_1477</name>
</gene>
<dbReference type="EMBL" id="AP018732">
    <property type="protein sequence ID" value="BBE42857.1"/>
    <property type="molecule type" value="Genomic_DNA"/>
</dbReference>
<keyword evidence="1 5" id="KW-0808">Transferase</keyword>
<keyword evidence="5" id="KW-0067">ATP-binding</keyword>
<comment type="caution">
    <text evidence="5">Lacks conserved residue(s) required for the propagation of feature annotation.</text>
</comment>
<dbReference type="HAMAP" id="MF_00361">
    <property type="entry name" value="NAD_kinase"/>
    <property type="match status" value="1"/>
</dbReference>
<dbReference type="EC" id="2.7.1.23" evidence="5"/>
<evidence type="ECO:0000256" key="3">
    <source>
        <dbReference type="ARBA" id="ARBA00022857"/>
    </source>
</evidence>
<accession>A0A4P2VG03</accession>
<dbReference type="Pfam" id="PF20143">
    <property type="entry name" value="NAD_kinase_C"/>
    <property type="match status" value="1"/>
</dbReference>
<dbReference type="PANTHER" id="PTHR20275:SF0">
    <property type="entry name" value="NAD KINASE"/>
    <property type="match status" value="1"/>
</dbReference>
<dbReference type="GO" id="GO:0005737">
    <property type="term" value="C:cytoplasm"/>
    <property type="evidence" value="ECO:0007669"/>
    <property type="project" value="UniProtKB-SubCell"/>
</dbReference>
<feature type="active site" description="Proton acceptor" evidence="5">
    <location>
        <position position="62"/>
    </location>
</feature>